<name>A0A1Y2H6R6_9FUNG</name>
<keyword evidence="2" id="KW-1185">Reference proteome</keyword>
<dbReference type="AlphaFoldDB" id="A0A1Y2H6R6"/>
<proteinExistence type="predicted"/>
<gene>
    <name evidence="1" type="ORF">BCR44DRAFT_33116</name>
</gene>
<evidence type="ECO:0000313" key="1">
    <source>
        <dbReference type="EMBL" id="ORZ30287.1"/>
    </source>
</evidence>
<comment type="caution">
    <text evidence="1">The sequence shown here is derived from an EMBL/GenBank/DDBJ whole genome shotgun (WGS) entry which is preliminary data.</text>
</comment>
<feature type="non-terminal residue" evidence="1">
    <location>
        <position position="508"/>
    </location>
</feature>
<dbReference type="Proteomes" id="UP000193411">
    <property type="component" value="Unassembled WGS sequence"/>
</dbReference>
<evidence type="ECO:0000313" key="2">
    <source>
        <dbReference type="Proteomes" id="UP000193411"/>
    </source>
</evidence>
<organism evidence="1 2">
    <name type="scientific">Catenaria anguillulae PL171</name>
    <dbReference type="NCBI Taxonomy" id="765915"/>
    <lineage>
        <taxon>Eukaryota</taxon>
        <taxon>Fungi</taxon>
        <taxon>Fungi incertae sedis</taxon>
        <taxon>Blastocladiomycota</taxon>
        <taxon>Blastocladiomycetes</taxon>
        <taxon>Blastocladiales</taxon>
        <taxon>Catenariaceae</taxon>
        <taxon>Catenaria</taxon>
    </lineage>
</organism>
<sequence>MYRLPLPMETWHLFFLDSRPATKQLCHELEGPSAIALMSLPYALAICALTQWSLPAIKFLLLRFGLRLAAITRHAPAGSPTQQLLFKLLDLPPDDPARIIKLYNWMGAHGAPMTSSFPIIQHIKSPTPPGYIATLILEIDLPHIARVARTSTPEAVDACLQRLTRAIVYCLKRQFDQELLDFVVQCDRMGQDNWAHLLVSVKQALVDDKMMRQAIATQGTESAPAQASLLIRILQAEFGVNPLVKMVHDLDSIDCFAAIQLISTLHSTTPFEPYHYLPDLVSILTSSDSPSHPTTAVGAAAGLNLVSSLYRACTARPMHCHTATESPSSISALAFDSWLNSQSIFPLAILALAIFTTALDALDSTSSWNARFLQCLPLDYHKAAISLIISRVHTQLGTNNDAGPISVFNQLPSLLCTHATHIIRDLMRINPSAAITDSNLYKQLMAGVVQVDPLATAAAVYASKMWGMSNRSAVAAMATMIPNKYRICARISRNILLMVKNGKQDQVV</sequence>
<reference evidence="1 2" key="1">
    <citation type="submission" date="2016-07" db="EMBL/GenBank/DDBJ databases">
        <title>Pervasive Adenine N6-methylation of Active Genes in Fungi.</title>
        <authorList>
            <consortium name="DOE Joint Genome Institute"/>
            <person name="Mondo S.J."/>
            <person name="Dannebaum R.O."/>
            <person name="Kuo R.C."/>
            <person name="Labutti K."/>
            <person name="Haridas S."/>
            <person name="Kuo A."/>
            <person name="Salamov A."/>
            <person name="Ahrendt S.R."/>
            <person name="Lipzen A."/>
            <person name="Sullivan W."/>
            <person name="Andreopoulos W.B."/>
            <person name="Clum A."/>
            <person name="Lindquist E."/>
            <person name="Daum C."/>
            <person name="Ramamoorthy G.K."/>
            <person name="Gryganskyi A."/>
            <person name="Culley D."/>
            <person name="Magnuson J.K."/>
            <person name="James T.Y."/>
            <person name="O'Malley M.A."/>
            <person name="Stajich J.E."/>
            <person name="Spatafora J.W."/>
            <person name="Visel A."/>
            <person name="Grigoriev I.V."/>
        </authorList>
    </citation>
    <scope>NUCLEOTIDE SEQUENCE [LARGE SCALE GENOMIC DNA]</scope>
    <source>
        <strain evidence="1 2">PL171</strain>
    </source>
</reference>
<accession>A0A1Y2H6R6</accession>
<protein>
    <submittedName>
        <fullName evidence="1">Uncharacterized protein</fullName>
    </submittedName>
</protein>
<dbReference type="EMBL" id="MCFL01000091">
    <property type="protein sequence ID" value="ORZ30287.1"/>
    <property type="molecule type" value="Genomic_DNA"/>
</dbReference>